<dbReference type="EMBL" id="JAAAMG010000056">
    <property type="protein sequence ID" value="NDW08022.1"/>
    <property type="molecule type" value="Genomic_DNA"/>
</dbReference>
<dbReference type="SMART" id="SM00267">
    <property type="entry name" value="GGDEF"/>
    <property type="match status" value="1"/>
</dbReference>
<dbReference type="PANTHER" id="PTHR46663">
    <property type="entry name" value="DIGUANYLATE CYCLASE DGCT-RELATED"/>
    <property type="match status" value="1"/>
</dbReference>
<dbReference type="Gene3D" id="3.30.70.270">
    <property type="match status" value="1"/>
</dbReference>
<reference evidence="3 4" key="1">
    <citation type="submission" date="2020-01" db="EMBL/GenBank/DDBJ databases">
        <title>Jiella pacifica sp. nov.</title>
        <authorList>
            <person name="Xue Z."/>
            <person name="Zhu S."/>
            <person name="Chen J."/>
            <person name="Yang J."/>
        </authorList>
    </citation>
    <scope>NUCLEOTIDE SEQUENCE [LARGE SCALE GENOMIC DNA]</scope>
    <source>
        <strain evidence="3 4">40Bstr34</strain>
    </source>
</reference>
<dbReference type="GO" id="GO:0003824">
    <property type="term" value="F:catalytic activity"/>
    <property type="evidence" value="ECO:0007669"/>
    <property type="project" value="UniProtKB-ARBA"/>
</dbReference>
<keyword evidence="4" id="KW-1185">Reference proteome</keyword>
<proteinExistence type="predicted"/>
<dbReference type="NCBIfam" id="TIGR00254">
    <property type="entry name" value="GGDEF"/>
    <property type="match status" value="1"/>
</dbReference>
<keyword evidence="1" id="KW-0812">Transmembrane</keyword>
<dbReference type="PROSITE" id="PS50887">
    <property type="entry name" value="GGDEF"/>
    <property type="match status" value="1"/>
</dbReference>
<evidence type="ECO:0000256" key="1">
    <source>
        <dbReference type="SAM" id="Phobius"/>
    </source>
</evidence>
<comment type="caution">
    <text evidence="3">The sequence shown here is derived from an EMBL/GenBank/DDBJ whole genome shotgun (WGS) entry which is preliminary data.</text>
</comment>
<feature type="domain" description="GGDEF" evidence="2">
    <location>
        <begin position="235"/>
        <end position="368"/>
    </location>
</feature>
<gene>
    <name evidence="3" type="ORF">GTK09_26990</name>
</gene>
<dbReference type="InterPro" id="IPR007892">
    <property type="entry name" value="CHASE4"/>
</dbReference>
<dbReference type="AlphaFoldDB" id="A0A6N9TBS0"/>
<accession>A0A6N9TBS0</accession>
<feature type="transmembrane region" description="Helical" evidence="1">
    <location>
        <begin position="168"/>
        <end position="187"/>
    </location>
</feature>
<name>A0A6N9TBS0_9HYPH</name>
<keyword evidence="1" id="KW-0472">Membrane</keyword>
<dbReference type="CDD" id="cd01949">
    <property type="entry name" value="GGDEF"/>
    <property type="match status" value="1"/>
</dbReference>
<dbReference type="SUPFAM" id="SSF55073">
    <property type="entry name" value="Nucleotide cyclase"/>
    <property type="match status" value="1"/>
</dbReference>
<keyword evidence="1" id="KW-1133">Transmembrane helix</keyword>
<dbReference type="FunFam" id="3.30.70.270:FF:000001">
    <property type="entry name" value="Diguanylate cyclase domain protein"/>
    <property type="match status" value="1"/>
</dbReference>
<evidence type="ECO:0000313" key="4">
    <source>
        <dbReference type="Proteomes" id="UP000469011"/>
    </source>
</evidence>
<dbReference type="InterPro" id="IPR029787">
    <property type="entry name" value="Nucleotide_cyclase"/>
</dbReference>
<dbReference type="InterPro" id="IPR000160">
    <property type="entry name" value="GGDEF_dom"/>
</dbReference>
<evidence type="ECO:0000313" key="3">
    <source>
        <dbReference type="EMBL" id="NDW08022.1"/>
    </source>
</evidence>
<dbReference type="PANTHER" id="PTHR46663:SF2">
    <property type="entry name" value="GGDEF DOMAIN-CONTAINING PROTEIN"/>
    <property type="match status" value="1"/>
</dbReference>
<organism evidence="3 4">
    <name type="scientific">Jiella pacifica</name>
    <dbReference type="NCBI Taxonomy" id="2696469"/>
    <lineage>
        <taxon>Bacteria</taxon>
        <taxon>Pseudomonadati</taxon>
        <taxon>Pseudomonadota</taxon>
        <taxon>Alphaproteobacteria</taxon>
        <taxon>Hyphomicrobiales</taxon>
        <taxon>Aurantimonadaceae</taxon>
        <taxon>Jiella</taxon>
    </lineage>
</organism>
<dbReference type="Proteomes" id="UP000469011">
    <property type="component" value="Unassembled WGS sequence"/>
</dbReference>
<dbReference type="Pfam" id="PF00990">
    <property type="entry name" value="GGDEF"/>
    <property type="match status" value="1"/>
</dbReference>
<dbReference type="InterPro" id="IPR043128">
    <property type="entry name" value="Rev_trsase/Diguanyl_cyclase"/>
</dbReference>
<dbReference type="Pfam" id="PF05228">
    <property type="entry name" value="CHASE4"/>
    <property type="match status" value="1"/>
</dbReference>
<protein>
    <submittedName>
        <fullName evidence="3">Diguanylate cyclase</fullName>
    </submittedName>
</protein>
<evidence type="ECO:0000259" key="2">
    <source>
        <dbReference type="PROSITE" id="PS50887"/>
    </source>
</evidence>
<sequence>MHDYYGIDRTFVLDDADRSIYAMLDGQRADPAAYFTQASVVEPAVAELRQRRRQAAAAEDAPTAIRQYVLLENRPAVVSVAAIVSDTGTIAQPLAKEPAHVAVKFLDGGFLTKLNRDFLIDDARFSWTNGFGRHEAAFPLTSDGGAVGYLVWSVQQPGTKILDQMTPILRLAAAGILLLAGGLLLWIHQTTRRLAASQEQIEYMAHHDMLTGLANRFSFQTQLDERMREFKHTKRGFAVLYLDLDEFKAVNDTLGHQAGDEVIRQVGLRLLALVQEDDMVARLGGDEFAVLRNHVRDRIEIEGLSRGIIETIRTPFKVEHQEVFIGVSIGVAIASTELPMQLDLVRRADVALYRVKNSGRNGYLIFGEWGLDLDRNETYSEASQGLL</sequence>
<dbReference type="InterPro" id="IPR052163">
    <property type="entry name" value="DGC-Regulatory_Protein"/>
</dbReference>